<dbReference type="Pfam" id="PF04471">
    <property type="entry name" value="Mrr_cat"/>
    <property type="match status" value="1"/>
</dbReference>
<evidence type="ECO:0000259" key="1">
    <source>
        <dbReference type="Pfam" id="PF04471"/>
    </source>
</evidence>
<dbReference type="PANTHER" id="PTHR30015">
    <property type="entry name" value="MRR RESTRICTION SYSTEM PROTEIN"/>
    <property type="match status" value="1"/>
</dbReference>
<sequence length="116" mass="12915">MDENNDNDKTPLEMLHNYHQELRNALADELLQQIDDQSPKFFERLVMDLLLKMGYGGSREDAQVVGKSGDEGSDGIIKEDRLGLDVIHVQVKRWKNSVGNPELQGFIGASATEGCA</sequence>
<dbReference type="InterPro" id="IPR052906">
    <property type="entry name" value="Type_IV_Methyl-Rstrct_Enzyme"/>
</dbReference>
<protein>
    <submittedName>
        <fullName evidence="2">Mrr restriction system protein</fullName>
    </submittedName>
</protein>
<comment type="caution">
    <text evidence="2">The sequence shown here is derived from an EMBL/GenBank/DDBJ whole genome shotgun (WGS) entry which is preliminary data.</text>
</comment>
<evidence type="ECO:0000313" key="3">
    <source>
        <dbReference type="Proteomes" id="UP000245702"/>
    </source>
</evidence>
<evidence type="ECO:0000313" key="2">
    <source>
        <dbReference type="EMBL" id="CVK20110.1"/>
    </source>
</evidence>
<dbReference type="PANTHER" id="PTHR30015:SF7">
    <property type="entry name" value="TYPE IV METHYL-DIRECTED RESTRICTION ENZYME ECOKMRR"/>
    <property type="match status" value="1"/>
</dbReference>
<name>A0ABP2CCD5_9FIRM</name>
<dbReference type="SUPFAM" id="SSF52980">
    <property type="entry name" value="Restriction endonuclease-like"/>
    <property type="match status" value="1"/>
</dbReference>
<proteinExistence type="predicted"/>
<keyword evidence="3" id="KW-1185">Reference proteome</keyword>
<dbReference type="RefSeq" id="WP_198931027.1">
    <property type="nucleotide sequence ID" value="NZ_CP146991.1"/>
</dbReference>
<organism evidence="2 3">
    <name type="scientific">Sporomusa sphaeroides DSM 2875</name>
    <dbReference type="NCBI Taxonomy" id="1337886"/>
    <lineage>
        <taxon>Bacteria</taxon>
        <taxon>Bacillati</taxon>
        <taxon>Bacillota</taxon>
        <taxon>Negativicutes</taxon>
        <taxon>Selenomonadales</taxon>
        <taxon>Sporomusaceae</taxon>
        <taxon>Sporomusa</taxon>
    </lineage>
</organism>
<reference evidence="2 3" key="1">
    <citation type="submission" date="2016-01" db="EMBL/GenBank/DDBJ databases">
        <authorList>
            <person name="Brown R."/>
        </authorList>
    </citation>
    <scope>NUCLEOTIDE SEQUENCE [LARGE SCALE GENOMIC DNA]</scope>
    <source>
        <strain evidence="2">Sporomusa sphaeroides DSM 2875</strain>
    </source>
</reference>
<dbReference type="Proteomes" id="UP000245702">
    <property type="component" value="Unassembled WGS sequence"/>
</dbReference>
<dbReference type="InterPro" id="IPR007560">
    <property type="entry name" value="Restrct_endonuc_IV_Mrr"/>
</dbReference>
<dbReference type="InterPro" id="IPR011335">
    <property type="entry name" value="Restrct_endonuc-II-like"/>
</dbReference>
<dbReference type="InterPro" id="IPR011856">
    <property type="entry name" value="tRNA_endonuc-like_dom_sf"/>
</dbReference>
<gene>
    <name evidence="2" type="primary">mrr_1</name>
    <name evidence="2" type="ORF">SSPH_02777</name>
</gene>
<dbReference type="Gene3D" id="3.40.1350.10">
    <property type="match status" value="1"/>
</dbReference>
<accession>A0ABP2CCD5</accession>
<dbReference type="EMBL" id="FCOW01000014">
    <property type="protein sequence ID" value="CVK20110.1"/>
    <property type="molecule type" value="Genomic_DNA"/>
</dbReference>
<feature type="domain" description="Restriction endonuclease type IV Mrr" evidence="1">
    <location>
        <begin position="35"/>
        <end position="115"/>
    </location>
</feature>